<dbReference type="InterPro" id="IPR001610">
    <property type="entry name" value="PAC"/>
</dbReference>
<protein>
    <recommendedName>
        <fullName evidence="11">Histidine kinase</fullName>
    </recommendedName>
</protein>
<keyword evidence="10" id="KW-1185">Reference proteome</keyword>
<dbReference type="Gene3D" id="3.30.565.10">
    <property type="entry name" value="Histidine kinase-like ATPase, C-terminal domain"/>
    <property type="match status" value="1"/>
</dbReference>
<dbReference type="InterPro" id="IPR000700">
    <property type="entry name" value="PAS-assoc_C"/>
</dbReference>
<feature type="modified residue" description="4-aspartylphosphate" evidence="3">
    <location>
        <position position="1088"/>
    </location>
</feature>
<dbReference type="InterPro" id="IPR036097">
    <property type="entry name" value="HisK_dim/P_sf"/>
</dbReference>
<dbReference type="SUPFAM" id="SSF47384">
    <property type="entry name" value="Homodimeric domain of signal transducing histidine kinase"/>
    <property type="match status" value="1"/>
</dbReference>
<evidence type="ECO:0000256" key="4">
    <source>
        <dbReference type="SAM" id="MobiDB-lite"/>
    </source>
</evidence>
<dbReference type="SMART" id="SM00091">
    <property type="entry name" value="PAS"/>
    <property type="match status" value="2"/>
</dbReference>
<dbReference type="SMART" id="SM00387">
    <property type="entry name" value="HATPase_c"/>
    <property type="match status" value="1"/>
</dbReference>
<evidence type="ECO:0008006" key="11">
    <source>
        <dbReference type="Google" id="ProtNLM"/>
    </source>
</evidence>
<dbReference type="SMART" id="SM00086">
    <property type="entry name" value="PAC"/>
    <property type="match status" value="2"/>
</dbReference>
<dbReference type="Pfam" id="PF00072">
    <property type="entry name" value="Response_reg"/>
    <property type="match status" value="1"/>
</dbReference>
<dbReference type="InterPro" id="IPR013655">
    <property type="entry name" value="PAS_fold_3"/>
</dbReference>
<feature type="compositionally biased region" description="Basic and acidic residues" evidence="4">
    <location>
        <begin position="1193"/>
        <end position="1202"/>
    </location>
</feature>
<dbReference type="PROSITE" id="PS50110">
    <property type="entry name" value="RESPONSE_REGULATORY"/>
    <property type="match status" value="1"/>
</dbReference>
<evidence type="ECO:0000259" key="8">
    <source>
        <dbReference type="PROSITE" id="PS50113"/>
    </source>
</evidence>
<dbReference type="InterPro" id="IPR003594">
    <property type="entry name" value="HATPase_dom"/>
</dbReference>
<dbReference type="RefSeq" id="XP_070912615.1">
    <property type="nucleotide sequence ID" value="XM_071056514.1"/>
</dbReference>
<comment type="caution">
    <text evidence="9">The sequence shown here is derived from an EMBL/GenBank/DDBJ whole genome shotgun (WGS) entry which is preliminary data.</text>
</comment>
<dbReference type="CDD" id="cd16922">
    <property type="entry name" value="HATPase_EvgS-ArcB-TorS-like"/>
    <property type="match status" value="1"/>
</dbReference>
<proteinExistence type="predicted"/>
<dbReference type="SMART" id="SM00448">
    <property type="entry name" value="REC"/>
    <property type="match status" value="1"/>
</dbReference>
<feature type="compositionally biased region" description="Low complexity" evidence="4">
    <location>
        <begin position="286"/>
        <end position="306"/>
    </location>
</feature>
<feature type="region of interest" description="Disordered" evidence="4">
    <location>
        <begin position="973"/>
        <end position="1018"/>
    </location>
</feature>
<sequence>MRPSEPCSQGDRTAADVDADSDAKLIHAHHQTLAAQLDAPSLGHGIKSMTPPLASDDGRDGTRASPVYPAMPLINPAQVAFAAIQCLPIPVLVLDAQKTVVLANEAMARLLNMAPGSATEADRMMPVMEALRGKSLSQIGIDFVEDVVPVWIDWEQFLDQTAVDMARRKNNLADGNADGAHDTQEDPSFNVVVDVVITSTALIKSTPGPVAPSSGATLTVRAKMIVSVCDVDRDSAFFTLTFTNSEPLSLAAPRESMTTSSTPSPVSPDHSQISSSLKVSPRTASLVSTPLPTLGGPPTSSSPGAPSVLQKITVMKDALLDNIQTPILAMWKDGSVSFPNRAARNLFHRNTESAKTPKGSDLLPTWTLWDADFGRQLDPGEDPMSILIRTETPFANRRIGVYDAAGQPLVFDVEGVALRDDHTGEFLAGVVTYNDVTRMTEEFRLICDTMPQLVWTAGPDGAHDFFNSRWHSYTGLSEQESLGWGWKNAFHPDDIPEAERRWKHSLATGEPYSTEYRCRGKDGEWRWFLGRALPLRNKHTGEVEKWFGTCTDVHESNEAKIEIKRTRQQLLSVIALSHMTMFTVDPNRRITMLEGAMIWDSRCDNNLSKRYIGEDVYEVFSRLNPQLPEGQTPPFLKPLESILAGEVAEDLEEHQIEGRWYRTRLQPIPEKTSSDKDTVIEGVIGFIMDVTELKAREKALRAQAREKRQLVANEAAAKEASRLKSQFLANMSHEIRTPISGVIGMAELLLDADLGDEQREMTENIYRSANALLTVINDILDFSKVESGRLDIEEVQFSLSVVVQDVGKMLSFAAERKGLAFYSDIAPDIDSNLIVVGDPGRVRQIMTNFLTNSIKFTNQGHVKLSVLKEKESAETIEIRFIVEDTGIGIEDEVVKRLFQPFSQGDASTARKFGGTGLGLTICKNLLELMKGRMTFQSTPGVGTTATFWIPFNRPQGTQAVSLVEIGPLSERLQSEMSVSGNSSDYENKISTPSGERTSIPTNPSQSPWRQSSSSPLAATPEEQLPYAARANVHVLVVEDNAVNQQFALKTIEKLGFRATAVWNGQEAVDYLAAAKEGTRKKPDIILMDVQMPLIDGYKCTHILRHHVTHRAFVSDVPIVAMTASAIQGDREKCKKAGMDDYLSKPVRIKTLERMLVRWSTKGRANVAPSSSSAASAASSTSISLGLSGSECSESSKHREKPVEVPPGIADHPVLVDGAAPLAMLAPAKSEADALEDMQDDLTPRPPPTHRDTSDRFPGYAVPMPLGSRRDRIESEMMQLARRLSEDDLAMQSREDKLIDAVGGVATHVLASSPRREALTEENVGKLGEVSRRICD</sequence>
<keyword evidence="2" id="KW-0902">Two-component regulatory system</keyword>
<organism evidence="9 10">
    <name type="scientific">Madurella fahalii</name>
    <dbReference type="NCBI Taxonomy" id="1157608"/>
    <lineage>
        <taxon>Eukaryota</taxon>
        <taxon>Fungi</taxon>
        <taxon>Dikarya</taxon>
        <taxon>Ascomycota</taxon>
        <taxon>Pezizomycotina</taxon>
        <taxon>Sordariomycetes</taxon>
        <taxon>Sordariomycetidae</taxon>
        <taxon>Sordariales</taxon>
        <taxon>Sordariales incertae sedis</taxon>
        <taxon>Madurella</taxon>
    </lineage>
</organism>
<feature type="region of interest" description="Disordered" evidence="4">
    <location>
        <begin position="251"/>
        <end position="306"/>
    </location>
</feature>
<dbReference type="InterPro" id="IPR011006">
    <property type="entry name" value="CheY-like_superfamily"/>
</dbReference>
<dbReference type="InterPro" id="IPR004358">
    <property type="entry name" value="Sig_transdc_His_kin-like_C"/>
</dbReference>
<feature type="region of interest" description="Disordered" evidence="4">
    <location>
        <begin position="1184"/>
        <end position="1211"/>
    </location>
</feature>
<dbReference type="InterPro" id="IPR005467">
    <property type="entry name" value="His_kinase_dom"/>
</dbReference>
<dbReference type="InterPro" id="IPR036890">
    <property type="entry name" value="HATPase_C_sf"/>
</dbReference>
<dbReference type="SUPFAM" id="SSF52172">
    <property type="entry name" value="CheY-like"/>
    <property type="match status" value="1"/>
</dbReference>
<dbReference type="CDD" id="cd00130">
    <property type="entry name" value="PAS"/>
    <property type="match status" value="1"/>
</dbReference>
<feature type="compositionally biased region" description="Polar residues" evidence="4">
    <location>
        <begin position="974"/>
        <end position="1002"/>
    </location>
</feature>
<dbReference type="InterPro" id="IPR000014">
    <property type="entry name" value="PAS"/>
</dbReference>
<dbReference type="Pfam" id="PF08447">
    <property type="entry name" value="PAS_3"/>
    <property type="match status" value="1"/>
</dbReference>
<dbReference type="SUPFAM" id="SSF55785">
    <property type="entry name" value="PYP-like sensor domain (PAS domain)"/>
    <property type="match status" value="1"/>
</dbReference>
<feature type="compositionally biased region" description="Polar residues" evidence="4">
    <location>
        <begin position="269"/>
        <end position="285"/>
    </location>
</feature>
<dbReference type="Gene3D" id="1.10.287.130">
    <property type="match status" value="1"/>
</dbReference>
<evidence type="ECO:0000259" key="5">
    <source>
        <dbReference type="PROSITE" id="PS50109"/>
    </source>
</evidence>
<dbReference type="PROSITE" id="PS50109">
    <property type="entry name" value="HIS_KIN"/>
    <property type="match status" value="1"/>
</dbReference>
<feature type="domain" description="Histidine kinase" evidence="5">
    <location>
        <begin position="730"/>
        <end position="953"/>
    </location>
</feature>
<dbReference type="PRINTS" id="PR00344">
    <property type="entry name" value="BCTRLSENSOR"/>
</dbReference>
<gene>
    <name evidence="9" type="ORF">MFIFM68171_01092</name>
</gene>
<dbReference type="PANTHER" id="PTHR45339">
    <property type="entry name" value="HYBRID SIGNAL TRANSDUCTION HISTIDINE KINASE J"/>
    <property type="match status" value="1"/>
</dbReference>
<dbReference type="PANTHER" id="PTHR45339:SF1">
    <property type="entry name" value="HYBRID SIGNAL TRANSDUCTION HISTIDINE KINASE J"/>
    <property type="match status" value="1"/>
</dbReference>
<dbReference type="CDD" id="cd00082">
    <property type="entry name" value="HisKA"/>
    <property type="match status" value="1"/>
</dbReference>
<feature type="compositionally biased region" description="Low complexity" evidence="4">
    <location>
        <begin position="1003"/>
        <end position="1015"/>
    </location>
</feature>
<dbReference type="InterPro" id="IPR001789">
    <property type="entry name" value="Sig_transdc_resp-reg_receiver"/>
</dbReference>
<dbReference type="InterPro" id="IPR035965">
    <property type="entry name" value="PAS-like_dom_sf"/>
</dbReference>
<name>A0ABQ0FZE9_9PEZI</name>
<feature type="compositionally biased region" description="Low complexity" evidence="4">
    <location>
        <begin position="256"/>
        <end position="268"/>
    </location>
</feature>
<feature type="region of interest" description="Disordered" evidence="4">
    <location>
        <begin position="1229"/>
        <end position="1265"/>
    </location>
</feature>
<feature type="domain" description="PAS" evidence="7">
    <location>
        <begin position="439"/>
        <end position="509"/>
    </location>
</feature>
<keyword evidence="1 3" id="KW-0597">Phosphoprotein</keyword>
<dbReference type="EMBL" id="BAAFSV010000001">
    <property type="protein sequence ID" value="GAB1310882.1"/>
    <property type="molecule type" value="Genomic_DNA"/>
</dbReference>
<dbReference type="CDD" id="cd17546">
    <property type="entry name" value="REC_hyHK_CKI1_RcsC-like"/>
    <property type="match status" value="1"/>
</dbReference>
<dbReference type="SUPFAM" id="SSF55874">
    <property type="entry name" value="ATPase domain of HSP90 chaperone/DNA topoisomerase II/histidine kinase"/>
    <property type="match status" value="1"/>
</dbReference>
<evidence type="ECO:0000256" key="2">
    <source>
        <dbReference type="ARBA" id="ARBA00023012"/>
    </source>
</evidence>
<dbReference type="NCBIfam" id="TIGR00229">
    <property type="entry name" value="sensory_box"/>
    <property type="match status" value="1"/>
</dbReference>
<dbReference type="GeneID" id="98171837"/>
<dbReference type="Pfam" id="PF00512">
    <property type="entry name" value="HisKA"/>
    <property type="match status" value="1"/>
</dbReference>
<dbReference type="SMART" id="SM00388">
    <property type="entry name" value="HisKA"/>
    <property type="match status" value="1"/>
</dbReference>
<evidence type="ECO:0000256" key="3">
    <source>
        <dbReference type="PROSITE-ProRule" id="PRU00169"/>
    </source>
</evidence>
<feature type="domain" description="Response regulatory" evidence="6">
    <location>
        <begin position="1033"/>
        <end position="1159"/>
    </location>
</feature>
<feature type="region of interest" description="Disordered" evidence="4">
    <location>
        <begin position="42"/>
        <end position="64"/>
    </location>
</feature>
<dbReference type="Proteomes" id="UP001628179">
    <property type="component" value="Unassembled WGS sequence"/>
</dbReference>
<dbReference type="Pfam" id="PF02518">
    <property type="entry name" value="HATPase_c"/>
    <property type="match status" value="1"/>
</dbReference>
<dbReference type="Gene3D" id="3.30.450.20">
    <property type="entry name" value="PAS domain"/>
    <property type="match status" value="3"/>
</dbReference>
<evidence type="ECO:0000259" key="7">
    <source>
        <dbReference type="PROSITE" id="PS50112"/>
    </source>
</evidence>
<evidence type="ECO:0000313" key="9">
    <source>
        <dbReference type="EMBL" id="GAB1310882.1"/>
    </source>
</evidence>
<evidence type="ECO:0000259" key="6">
    <source>
        <dbReference type="PROSITE" id="PS50110"/>
    </source>
</evidence>
<dbReference type="PROSITE" id="PS50112">
    <property type="entry name" value="PAS"/>
    <property type="match status" value="1"/>
</dbReference>
<feature type="domain" description="PAC" evidence="8">
    <location>
        <begin position="512"/>
        <end position="565"/>
    </location>
</feature>
<reference evidence="9 10" key="1">
    <citation type="submission" date="2024-09" db="EMBL/GenBank/DDBJ databases">
        <title>Itraconazole resistance in Madurella fahalii resulting from another homologue of gene encoding cytochrome P450 14-alpha sterol demethylase (CYP51).</title>
        <authorList>
            <person name="Yoshioka I."/>
            <person name="Fahal A.H."/>
            <person name="Kaneko S."/>
            <person name="Yaguchi T."/>
        </authorList>
    </citation>
    <scope>NUCLEOTIDE SEQUENCE [LARGE SCALE GENOMIC DNA]</scope>
    <source>
        <strain evidence="9 10">IFM 68171</strain>
    </source>
</reference>
<dbReference type="Gene3D" id="3.40.50.2300">
    <property type="match status" value="1"/>
</dbReference>
<accession>A0ABQ0FZE9</accession>
<dbReference type="InterPro" id="IPR003661">
    <property type="entry name" value="HisK_dim/P_dom"/>
</dbReference>
<evidence type="ECO:0000313" key="10">
    <source>
        <dbReference type="Proteomes" id="UP001628179"/>
    </source>
</evidence>
<dbReference type="PROSITE" id="PS50113">
    <property type="entry name" value="PAC"/>
    <property type="match status" value="1"/>
</dbReference>
<evidence type="ECO:0000256" key="1">
    <source>
        <dbReference type="ARBA" id="ARBA00022553"/>
    </source>
</evidence>